<dbReference type="GO" id="GO:0005524">
    <property type="term" value="F:ATP binding"/>
    <property type="evidence" value="ECO:0007669"/>
    <property type="project" value="UniProtKB-KW"/>
</dbReference>
<dbReference type="Gene3D" id="3.30.470.20">
    <property type="entry name" value="ATP-grasp fold, B domain"/>
    <property type="match status" value="1"/>
</dbReference>
<dbReference type="Proteomes" id="UP000547058">
    <property type="component" value="Unassembled WGS sequence"/>
</dbReference>
<dbReference type="InterPro" id="IPR051538">
    <property type="entry name" value="Acyl-CoA_Synth/Transferase"/>
</dbReference>
<dbReference type="SUPFAM" id="SSF52210">
    <property type="entry name" value="Succinyl-CoA synthetase domains"/>
    <property type="match status" value="2"/>
</dbReference>
<dbReference type="InterPro" id="IPR003781">
    <property type="entry name" value="CoA-bd"/>
</dbReference>
<dbReference type="InterPro" id="IPR013815">
    <property type="entry name" value="ATP_grasp_subdomain_1"/>
</dbReference>
<dbReference type="Gene3D" id="3.40.50.261">
    <property type="entry name" value="Succinyl-CoA synthetase domains"/>
    <property type="match status" value="2"/>
</dbReference>
<reference evidence="6 7" key="1">
    <citation type="submission" date="2020-08" db="EMBL/GenBank/DDBJ databases">
        <title>Stenotrophomonas tumulicola JCM 30961.</title>
        <authorList>
            <person name="Deng Y."/>
        </authorList>
    </citation>
    <scope>NUCLEOTIDE SEQUENCE [LARGE SCALE GENOMIC DNA]</scope>
    <source>
        <strain evidence="6 7">JCM 30961</strain>
    </source>
</reference>
<dbReference type="GO" id="GO:0016874">
    <property type="term" value="F:ligase activity"/>
    <property type="evidence" value="ECO:0007669"/>
    <property type="project" value="UniProtKB-KW"/>
</dbReference>
<dbReference type="FunFam" id="3.30.1490.20:FF:000020">
    <property type="entry name" value="Protein lysine acetyltransferase"/>
    <property type="match status" value="1"/>
</dbReference>
<dbReference type="PANTHER" id="PTHR43334">
    <property type="entry name" value="ACETATE--COA LIGASE [ADP-FORMING]"/>
    <property type="match status" value="1"/>
</dbReference>
<evidence type="ECO:0000256" key="3">
    <source>
        <dbReference type="ARBA" id="ARBA00022840"/>
    </source>
</evidence>
<dbReference type="Gene3D" id="3.30.1490.20">
    <property type="entry name" value="ATP-grasp fold, A domain"/>
    <property type="match status" value="1"/>
</dbReference>
<dbReference type="AlphaFoldDB" id="A0A7W3FM88"/>
<dbReference type="InterPro" id="IPR016181">
    <property type="entry name" value="Acyl_CoA_acyltransferase"/>
</dbReference>
<comment type="similarity">
    <text evidence="4">In the N-terminal section; belongs to the acetate CoA ligase alpha subunit family.</text>
</comment>
<dbReference type="Pfam" id="PF13302">
    <property type="entry name" value="Acetyltransf_3"/>
    <property type="match status" value="1"/>
</dbReference>
<dbReference type="Gene3D" id="3.40.50.720">
    <property type="entry name" value="NAD(P)-binding Rossmann-like Domain"/>
    <property type="match status" value="1"/>
</dbReference>
<proteinExistence type="inferred from homology"/>
<dbReference type="EMBL" id="JACGXS010000004">
    <property type="protein sequence ID" value="MBA8682166.1"/>
    <property type="molecule type" value="Genomic_DNA"/>
</dbReference>
<dbReference type="RefSeq" id="WP_182339295.1">
    <property type="nucleotide sequence ID" value="NZ_JACGXS010000004.1"/>
</dbReference>
<gene>
    <name evidence="6" type="ORF">H4O11_10140</name>
</gene>
<dbReference type="PROSITE" id="PS51186">
    <property type="entry name" value="GNAT"/>
    <property type="match status" value="1"/>
</dbReference>
<dbReference type="GO" id="GO:0016747">
    <property type="term" value="F:acyltransferase activity, transferring groups other than amino-acyl groups"/>
    <property type="evidence" value="ECO:0007669"/>
    <property type="project" value="InterPro"/>
</dbReference>
<feature type="domain" description="N-acetyltransferase" evidence="5">
    <location>
        <begin position="742"/>
        <end position="894"/>
    </location>
</feature>
<dbReference type="SUPFAM" id="SSF51735">
    <property type="entry name" value="NAD(P)-binding Rossmann-fold domains"/>
    <property type="match status" value="1"/>
</dbReference>
<keyword evidence="2" id="KW-0547">Nucleotide-binding</keyword>
<organism evidence="6 7">
    <name type="scientific">Stenotrophomonas tumulicola</name>
    <dbReference type="NCBI Taxonomy" id="1685415"/>
    <lineage>
        <taxon>Bacteria</taxon>
        <taxon>Pseudomonadati</taxon>
        <taxon>Pseudomonadota</taxon>
        <taxon>Gammaproteobacteria</taxon>
        <taxon>Lysobacterales</taxon>
        <taxon>Lysobacteraceae</taxon>
        <taxon>Stenotrophomonas</taxon>
    </lineage>
</organism>
<dbReference type="Gene3D" id="3.40.630.30">
    <property type="match status" value="1"/>
</dbReference>
<protein>
    <submittedName>
        <fullName evidence="6">Bifunctional acetate--CoA ligase family protein/GNAT family N-acetyltransferase</fullName>
    </submittedName>
</protein>
<evidence type="ECO:0000313" key="6">
    <source>
        <dbReference type="EMBL" id="MBA8682166.1"/>
    </source>
</evidence>
<dbReference type="PANTHER" id="PTHR43334:SF1">
    <property type="entry name" value="3-HYDROXYPROPIONATE--COA LIGASE [ADP-FORMING]"/>
    <property type="match status" value="1"/>
</dbReference>
<evidence type="ECO:0000256" key="4">
    <source>
        <dbReference type="ARBA" id="ARBA00060888"/>
    </source>
</evidence>
<sequence length="912" mass="97994">MSTYNLQSVFRPQSVAVVGGSPRDRSAGRAVMRNLRGAGFAGKVAWINPRHAEIDGTRTVKRLKDLDWVPELIVVTAPASIVPQVIADAAALGVAAAIILTANLGEGSGSLGAQVEASARAKGLRILGPHCLGVIAPHARLNASIAAHVPQAGDLALVSESSAIAAALVEWGVARSVGFSAVVSLGDTLDVDFGDLLDYFATDYRTRAILLYVEQIKDARKFMSAARAAARSKPVMVVKSGRAERIMPGNDTHVQALARADDVYGAAFNRAGLLRVSALDELFTAAETLGRLGSFPGRRLAILSNGGGVGRLAVDQLAALRGTLATLSDATVQQLDAVLPQGWSRSNPVDIVVDADGERYAAAIEALLADNENDALLVVNVPTAFTSSADAAQALTRTLGLRPRHQRDKPVFAVWLGNDERATATLNAARVPTYPTEAEAVRGFQHLVRYREAQNALMETPPSLPQDFVVDTAAGRAIVEAALDAGQRWLDPLATHELLKAYGIPSAPVMQARDAHEAMDLAQPLLEQGASVALKILSPDIPHKSEVDGVRLNLSTLAAVQAAATRILGRARELRPDARIDGLLVQPTIVRPKARELIAGIADDPTFGPVIVFGRGGTAVEVINDKALALPPLDLRLAHELIGRTRVSRILKPYGDVPAADERAVALALVKLAQLAADIPEIRTLDINPLLADRDGILALDARVAVAPSRILHKGRGHPRFSIFPYPKEWERDLLLSDGSRAFVRPVRPEDDALFRAFFARVTDEDLRLRFFQSVKHFSHEFIARLTQLDYARSIALVAIDPRNGDMLGAVRLHADADYHRGEYGILIRSDLKGHGIGWRLMTIMIEYAQWLGLDVVEGQVLRENSTMIAMCQSLGFNARLDPDDSTVMMVTLPVQQVTLPVAAAQEGPVES</sequence>
<dbReference type="InterPro" id="IPR036291">
    <property type="entry name" value="NAD(P)-bd_dom_sf"/>
</dbReference>
<name>A0A7W3FM88_9GAMM</name>
<evidence type="ECO:0000256" key="1">
    <source>
        <dbReference type="ARBA" id="ARBA00022598"/>
    </source>
</evidence>
<dbReference type="SMART" id="SM00881">
    <property type="entry name" value="CoA_binding"/>
    <property type="match status" value="1"/>
</dbReference>
<keyword evidence="1 6" id="KW-0436">Ligase</keyword>
<keyword evidence="7" id="KW-1185">Reference proteome</keyword>
<evidence type="ECO:0000259" key="5">
    <source>
        <dbReference type="PROSITE" id="PS51186"/>
    </source>
</evidence>
<dbReference type="InterPro" id="IPR032875">
    <property type="entry name" value="Succ_CoA_lig_flav_dom"/>
</dbReference>
<dbReference type="Pfam" id="PF13607">
    <property type="entry name" value="Succ_CoA_lig"/>
    <property type="match status" value="1"/>
</dbReference>
<evidence type="ECO:0000256" key="2">
    <source>
        <dbReference type="ARBA" id="ARBA00022741"/>
    </source>
</evidence>
<evidence type="ECO:0000313" key="7">
    <source>
        <dbReference type="Proteomes" id="UP000547058"/>
    </source>
</evidence>
<dbReference type="Pfam" id="PF13380">
    <property type="entry name" value="CoA_binding_2"/>
    <property type="match status" value="1"/>
</dbReference>
<dbReference type="SUPFAM" id="SSF55729">
    <property type="entry name" value="Acyl-CoA N-acyltransferases (Nat)"/>
    <property type="match status" value="1"/>
</dbReference>
<dbReference type="InterPro" id="IPR000182">
    <property type="entry name" value="GNAT_dom"/>
</dbReference>
<keyword evidence="6" id="KW-0808">Transferase</keyword>
<dbReference type="SUPFAM" id="SSF56059">
    <property type="entry name" value="Glutathione synthetase ATP-binding domain-like"/>
    <property type="match status" value="1"/>
</dbReference>
<dbReference type="Pfam" id="PF13549">
    <property type="entry name" value="ATP-grasp_5"/>
    <property type="match status" value="1"/>
</dbReference>
<accession>A0A7W3FM88</accession>
<keyword evidence="3" id="KW-0067">ATP-binding</keyword>
<comment type="caution">
    <text evidence="6">The sequence shown here is derived from an EMBL/GenBank/DDBJ whole genome shotgun (WGS) entry which is preliminary data.</text>
</comment>
<dbReference type="InterPro" id="IPR016102">
    <property type="entry name" value="Succinyl-CoA_synth-like"/>
</dbReference>